<keyword evidence="3" id="KW-1185">Reference proteome</keyword>
<evidence type="ECO:0000313" key="2">
    <source>
        <dbReference type="EMBL" id="KAK0507114.1"/>
    </source>
</evidence>
<evidence type="ECO:0000313" key="3">
    <source>
        <dbReference type="Proteomes" id="UP001166286"/>
    </source>
</evidence>
<reference evidence="2" key="1">
    <citation type="submission" date="2023-03" db="EMBL/GenBank/DDBJ databases">
        <title>Complete genome of Cladonia borealis.</title>
        <authorList>
            <person name="Park H."/>
        </authorList>
    </citation>
    <scope>NUCLEOTIDE SEQUENCE</scope>
    <source>
        <strain evidence="2">ANT050790</strain>
    </source>
</reference>
<protein>
    <submittedName>
        <fullName evidence="2">Uncharacterized protein</fullName>
    </submittedName>
</protein>
<sequence length="198" mass="21939">MQESVVNSTHSLDPYGAVGVQTIHEALEDSMCLQALTRSLLDTLQGKYDDLQQQSLSGEGDVASENEVTKRNIENLILSIENIRRDIDANIETFNNPHTKTFFQSNIEQLTAIYQLLFILPSLRPFIPDKFPNGAVFDAQPTSTLPSNGIKSESDESMDSKDAAPACFDRVPRSLSSIPFAIQSKSELKMASPVKIQY</sequence>
<dbReference type="EMBL" id="JAFEKC020000025">
    <property type="protein sequence ID" value="KAK0507114.1"/>
    <property type="molecule type" value="Genomic_DNA"/>
</dbReference>
<feature type="compositionally biased region" description="Basic and acidic residues" evidence="1">
    <location>
        <begin position="152"/>
        <end position="162"/>
    </location>
</feature>
<gene>
    <name evidence="2" type="ORF">JMJ35_010572</name>
</gene>
<comment type="caution">
    <text evidence="2">The sequence shown here is derived from an EMBL/GenBank/DDBJ whole genome shotgun (WGS) entry which is preliminary data.</text>
</comment>
<dbReference type="Proteomes" id="UP001166286">
    <property type="component" value="Unassembled WGS sequence"/>
</dbReference>
<organism evidence="2 3">
    <name type="scientific">Cladonia borealis</name>
    <dbReference type="NCBI Taxonomy" id="184061"/>
    <lineage>
        <taxon>Eukaryota</taxon>
        <taxon>Fungi</taxon>
        <taxon>Dikarya</taxon>
        <taxon>Ascomycota</taxon>
        <taxon>Pezizomycotina</taxon>
        <taxon>Lecanoromycetes</taxon>
        <taxon>OSLEUM clade</taxon>
        <taxon>Lecanoromycetidae</taxon>
        <taxon>Lecanorales</taxon>
        <taxon>Lecanorineae</taxon>
        <taxon>Cladoniaceae</taxon>
        <taxon>Cladonia</taxon>
    </lineage>
</organism>
<feature type="region of interest" description="Disordered" evidence="1">
    <location>
        <begin position="137"/>
        <end position="162"/>
    </location>
</feature>
<evidence type="ECO:0000256" key="1">
    <source>
        <dbReference type="SAM" id="MobiDB-lite"/>
    </source>
</evidence>
<dbReference type="AlphaFoldDB" id="A0AA39QRJ3"/>
<feature type="compositionally biased region" description="Polar residues" evidence="1">
    <location>
        <begin position="140"/>
        <end position="150"/>
    </location>
</feature>
<proteinExistence type="predicted"/>
<name>A0AA39QRJ3_9LECA</name>
<accession>A0AA39QRJ3</accession>